<reference evidence="2" key="1">
    <citation type="submission" date="2020-05" db="EMBL/GenBank/DDBJ databases">
        <title>Phylogenomic resolution of chytrid fungi.</title>
        <authorList>
            <person name="Stajich J.E."/>
            <person name="Amses K."/>
            <person name="Simmons R."/>
            <person name="Seto K."/>
            <person name="Myers J."/>
            <person name="Bonds A."/>
            <person name="Quandt C.A."/>
            <person name="Barry K."/>
            <person name="Liu P."/>
            <person name="Grigoriev I."/>
            <person name="Longcore J.E."/>
            <person name="James T.Y."/>
        </authorList>
    </citation>
    <scope>NUCLEOTIDE SEQUENCE</scope>
    <source>
        <strain evidence="2">PLAUS21</strain>
    </source>
</reference>
<feature type="signal peptide" evidence="1">
    <location>
        <begin position="1"/>
        <end position="22"/>
    </location>
</feature>
<evidence type="ECO:0000313" key="2">
    <source>
        <dbReference type="EMBL" id="KAJ3251302.1"/>
    </source>
</evidence>
<protein>
    <recommendedName>
        <fullName evidence="4">Cell wall protein</fullName>
    </recommendedName>
</protein>
<sequence length="152" mass="15267">MKFIALSAAVLATAQYNAPVTTTPCSEAAPVVATTTPCEQVAPVVATTTPCAEELPVVATTTPCAEELPVVATTTPCAEELPVATTTPCEQDAPMVTSMPYATPAAAYATPVNTDDLAVAQTTTAMGYGANIVSSASTTFSILSLAVIALAL</sequence>
<gene>
    <name evidence="2" type="ORF">HK103_002462</name>
</gene>
<proteinExistence type="predicted"/>
<dbReference type="AlphaFoldDB" id="A0AAD5U9B1"/>
<evidence type="ECO:0000313" key="3">
    <source>
        <dbReference type="Proteomes" id="UP001210925"/>
    </source>
</evidence>
<dbReference type="EMBL" id="JADGKB010000188">
    <property type="protein sequence ID" value="KAJ3251302.1"/>
    <property type="molecule type" value="Genomic_DNA"/>
</dbReference>
<evidence type="ECO:0008006" key="4">
    <source>
        <dbReference type="Google" id="ProtNLM"/>
    </source>
</evidence>
<accession>A0AAD5U9B1</accession>
<dbReference type="Proteomes" id="UP001210925">
    <property type="component" value="Unassembled WGS sequence"/>
</dbReference>
<organism evidence="2 3">
    <name type="scientific">Boothiomyces macroporosus</name>
    <dbReference type="NCBI Taxonomy" id="261099"/>
    <lineage>
        <taxon>Eukaryota</taxon>
        <taxon>Fungi</taxon>
        <taxon>Fungi incertae sedis</taxon>
        <taxon>Chytridiomycota</taxon>
        <taxon>Chytridiomycota incertae sedis</taxon>
        <taxon>Chytridiomycetes</taxon>
        <taxon>Rhizophydiales</taxon>
        <taxon>Terramycetaceae</taxon>
        <taxon>Boothiomyces</taxon>
    </lineage>
</organism>
<comment type="caution">
    <text evidence="2">The sequence shown here is derived from an EMBL/GenBank/DDBJ whole genome shotgun (WGS) entry which is preliminary data.</text>
</comment>
<evidence type="ECO:0000256" key="1">
    <source>
        <dbReference type="SAM" id="SignalP"/>
    </source>
</evidence>
<keyword evidence="1" id="KW-0732">Signal</keyword>
<feature type="chain" id="PRO_5042230784" description="Cell wall protein" evidence="1">
    <location>
        <begin position="23"/>
        <end position="152"/>
    </location>
</feature>
<keyword evidence="3" id="KW-1185">Reference proteome</keyword>
<name>A0AAD5U9B1_9FUNG</name>